<comment type="caution">
    <text evidence="1">The sequence shown here is derived from an EMBL/GenBank/DDBJ whole genome shotgun (WGS) entry which is preliminary data.</text>
</comment>
<dbReference type="RefSeq" id="WP_156017364.1">
    <property type="nucleotide sequence ID" value="NZ_WGGD01000005.1"/>
</dbReference>
<evidence type="ECO:0000313" key="1">
    <source>
        <dbReference type="EMBL" id="MUN29700.1"/>
    </source>
</evidence>
<proteinExistence type="predicted"/>
<gene>
    <name evidence="1" type="ORF">GC250_09685</name>
</gene>
<organism evidence="1 2">
    <name type="scientific">Sulfuracidifex metallicus DSM 6482 = JCM 9184</name>
    <dbReference type="NCBI Taxonomy" id="523847"/>
    <lineage>
        <taxon>Archaea</taxon>
        <taxon>Thermoproteota</taxon>
        <taxon>Thermoprotei</taxon>
        <taxon>Sulfolobales</taxon>
        <taxon>Sulfolobaceae</taxon>
        <taxon>Sulfuracidifex</taxon>
    </lineage>
</organism>
<keyword evidence="2" id="KW-1185">Reference proteome</keyword>
<dbReference type="AlphaFoldDB" id="A0A6A9QN21"/>
<dbReference type="Proteomes" id="UP000470772">
    <property type="component" value="Unassembled WGS sequence"/>
</dbReference>
<reference evidence="1 2" key="1">
    <citation type="submission" date="2019-10" db="EMBL/GenBank/DDBJ databases">
        <title>Sequencing and Assembly of Multiple Reported Metal-Biooxidizing Members of the Extremely Thermoacidophilic Archaeal Family Sulfolobaceae.</title>
        <authorList>
            <person name="Counts J.A."/>
            <person name="Kelly R.M."/>
        </authorList>
    </citation>
    <scope>NUCLEOTIDE SEQUENCE [LARGE SCALE GENOMIC DNA]</scope>
    <source>
        <strain evidence="1 2">DSM 6482</strain>
    </source>
</reference>
<dbReference type="EMBL" id="WGGD01000005">
    <property type="protein sequence ID" value="MUN29700.1"/>
    <property type="molecule type" value="Genomic_DNA"/>
</dbReference>
<evidence type="ECO:0000313" key="2">
    <source>
        <dbReference type="Proteomes" id="UP000470772"/>
    </source>
</evidence>
<protein>
    <submittedName>
        <fullName evidence="1">Uncharacterized protein</fullName>
    </submittedName>
</protein>
<name>A0A6A9QN21_SULME</name>
<sequence length="114" mass="13228">MEVSDFLRRISISRDNVYSTFFGLALNRARLTYIETNWRELVRSLEIKGGTVPVNLELDFNTPLGRVKGIYTSYISIREGFPPEEGLLEVMERAKRLISMDESFLKNLGFKDYI</sequence>
<accession>A0A6A9QN21</accession>